<gene>
    <name evidence="2" type="ORF">D8S82_14970</name>
</gene>
<feature type="transmembrane region" description="Helical" evidence="1">
    <location>
        <begin position="29"/>
        <end position="47"/>
    </location>
</feature>
<keyword evidence="3" id="KW-1185">Reference proteome</keyword>
<evidence type="ECO:0000313" key="2">
    <source>
        <dbReference type="EMBL" id="TQR85853.1"/>
    </source>
</evidence>
<keyword evidence="1" id="KW-1133">Transmembrane helix</keyword>
<keyword evidence="1" id="KW-0812">Transmembrane</keyword>
<sequence length="161" mass="17995">MRRIGVIAIVVVLGVQLLALVHPDRHVALWMGAAAATIALLTVRWLVVRDAGSAFDDSRARDPAETLRRWRSKTEIMIARADSTRSDWDKYLRPMLARQFELATGARKGKDPRVFRATAVALFGEQLWVWVDPDNVSRTGVDEPGPGRAVLDDVLRRLEGI</sequence>
<organism evidence="2 3">
    <name type="scientific">Mycolicibacterium hodleri</name>
    <dbReference type="NCBI Taxonomy" id="49897"/>
    <lineage>
        <taxon>Bacteria</taxon>
        <taxon>Bacillati</taxon>
        <taxon>Actinomycetota</taxon>
        <taxon>Actinomycetes</taxon>
        <taxon>Mycobacteriales</taxon>
        <taxon>Mycobacteriaceae</taxon>
        <taxon>Mycolicibacterium</taxon>
    </lineage>
</organism>
<keyword evidence="1" id="KW-0472">Membrane</keyword>
<comment type="caution">
    <text evidence="2">The sequence shown here is derived from an EMBL/GenBank/DDBJ whole genome shotgun (WGS) entry which is preliminary data.</text>
</comment>
<dbReference type="AlphaFoldDB" id="A0A544W0W3"/>
<dbReference type="EMBL" id="VIFX01000017">
    <property type="protein sequence ID" value="TQR85853.1"/>
    <property type="molecule type" value="Genomic_DNA"/>
</dbReference>
<accession>A0A544W0W3</accession>
<name>A0A544W0W3_9MYCO</name>
<dbReference type="Proteomes" id="UP000315759">
    <property type="component" value="Unassembled WGS sequence"/>
</dbReference>
<evidence type="ECO:0000256" key="1">
    <source>
        <dbReference type="SAM" id="Phobius"/>
    </source>
</evidence>
<dbReference type="RefSeq" id="WP_056551796.1">
    <property type="nucleotide sequence ID" value="NZ_VIFX01000017.1"/>
</dbReference>
<protein>
    <submittedName>
        <fullName evidence="2">Uncharacterized protein</fullName>
    </submittedName>
</protein>
<reference evidence="2 3" key="1">
    <citation type="submission" date="2018-10" db="EMBL/GenBank/DDBJ databases">
        <title>Draft genome of Mycobacterium hodleri strain B.</title>
        <authorList>
            <person name="Amande T.J."/>
            <person name="Mcgenity T.J."/>
        </authorList>
    </citation>
    <scope>NUCLEOTIDE SEQUENCE [LARGE SCALE GENOMIC DNA]</scope>
    <source>
        <strain evidence="2 3">B</strain>
    </source>
</reference>
<evidence type="ECO:0000313" key="3">
    <source>
        <dbReference type="Proteomes" id="UP000315759"/>
    </source>
</evidence>
<proteinExistence type="predicted"/>